<evidence type="ECO:0000256" key="2">
    <source>
        <dbReference type="ARBA" id="ARBA00010241"/>
    </source>
</evidence>
<dbReference type="CDD" id="cd00054">
    <property type="entry name" value="EGF_CA"/>
    <property type="match status" value="2"/>
</dbReference>
<sequence>MSFSMRNGAHLIWIGLLVCCLVDMGASMEFTGAEGQWARFPMWNACCESEMSFNMKTKSAHGLLVYFDDEGFCDFLELLIHNGRLSLRFSIFCAEPATVLSDTAVNDSRWHAVTLRRNFKNTTLVVDEEIKWVEVKSKRRDMTVFTPLFLGGIPPELRSVALRLTSSAIKDQVPYKGWITNLRVNGSEPPLIGSEGINSDVCEADHICLNGGVCSIVNDAPICDCSETGFQGKDCSEEREEYVATFKGSEYFCYDLSPNPIQSSSDEITLSFKTLQRNGLMLHTGKSADYVNLALKNGAVSLVINLGSGAFEALVEPVNGKFNDNAWHDVKVTRNLRQVTISVDGILTTTGYTQEDYTMLGSDDFFYVGGSPSTADLPGSPVSNNFMGCLKEVVYKNNDVRLELSRLAKLGDPKMKVSGVVAFKCENVATLDPVTFETPESFITLDKWSAKKAGSISFDFRTTEPNGLLLFSHGKPKPQQQKDPKSPKTLKVDFFAIEMLDGHLYLLLDMGSGTTKTRAVNKKVNDGEWYHVDFQRDGRSGTISVNSIRTPYNAPGESEILDLEDILYLGGLPEDRAGLIFPTEVWTALLNYGYVGCVRDLFMDGQSKDIRRIAEAQRAVGVKPSCSKEPPKQCLSNPCLNSGTCREGWNRYVCDCSGTGYLGRSCERDATILSYDGSKFMKIQLPVVMHTEAEDVSLRFRSQRAYGVLMATTSRNSADTLRLELDGGRVRLTVNLGKGPETIFAGQNLNDNEWHTVRVVRRGKSLKLTVDDLQPSEGQITGDHTQLEFHNVETGIVTEKRYMPAVPSNFIGHLQGLSFNGMSYIDLCKNGDIDYCELNAMIGYRSIVADPVTFKSRSSYVTLPTLQAYYSMHLFFQFKTTSPDGLILYNRGDGNDFIVVELVKGYLHYVSDLGNGAHLIKGNSNTPLNDNHWHNVMISRDTNNLHTVKIDTKITTQTTMGAKNLDLKGDLYVGGVAKEMYKDLPKLVHSKEGFQGCLASVDLNGRLPDLLSDALSNAGQVERGCEGPSTTCQEDSCSNQGVCLQQWEGFSCDCSMTSFGGPLCNDLGTTYIFGRDGGLIVYTWPPNDRPSTRADRLAVGFSTQQKDAVLVRVDSSSGLGDYLQLQIERGNIKVVFNVGTDDINIEETSKFVNDGKYHIVRFTRSGGNATLQVDDLPVIERYPTGRQLTIFNSQTTIKIGGWEKGSRPFQGQLSGLYYNGLKVLNMAAEGDPNVRVEGSARLVGDMPSSSITPQSSASATGNRSETSPSITDITTTTASNRQGKQTTTPQDDLLVASAECPSDDEDIDPCDPSSGGLAHPPLPEAKGYPSPEVIRESSSTTGMVVGIVAAAALCILILLYAMYKYRNRDEGSYHVDESRNYISNSATQPNGAAVKEKPIGVPKNKKDKKNKDKEYYV</sequence>
<name>A0A6P6QGM4_CARAU</name>
<dbReference type="FunFam" id="2.10.25.10:FF:000029">
    <property type="entry name" value="neurexin-1 isoform X1"/>
    <property type="match status" value="1"/>
</dbReference>
<dbReference type="FunFam" id="2.60.120.200:FF:000004">
    <property type="entry name" value="neurexin-1 isoform X1"/>
    <property type="match status" value="1"/>
</dbReference>
<evidence type="ECO:0000256" key="13">
    <source>
        <dbReference type="ARBA" id="ARBA00054347"/>
    </source>
</evidence>
<dbReference type="InterPro" id="IPR000742">
    <property type="entry name" value="EGF"/>
</dbReference>
<dbReference type="FunFam" id="2.60.120.200:FF:000005">
    <property type="entry name" value="neurexin-1 isoform X1"/>
    <property type="match status" value="1"/>
</dbReference>
<protein>
    <submittedName>
        <fullName evidence="21">Neurexin-1a isoform X19</fullName>
    </submittedName>
</protein>
<feature type="domain" description="Laminin G" evidence="18">
    <location>
        <begin position="432"/>
        <end position="626"/>
    </location>
</feature>
<keyword evidence="6 17" id="KW-0732">Signal</keyword>
<feature type="domain" description="Laminin G" evidence="18">
    <location>
        <begin position="850"/>
        <end position="1025"/>
    </location>
</feature>
<comment type="similarity">
    <text evidence="2">Belongs to the neurexin family.</text>
</comment>
<dbReference type="PROSITE" id="PS50026">
    <property type="entry name" value="EGF_3"/>
    <property type="match status" value="3"/>
</dbReference>
<dbReference type="InterPro" id="IPR001791">
    <property type="entry name" value="Laminin_G"/>
</dbReference>
<dbReference type="InterPro" id="IPR003585">
    <property type="entry name" value="Neurexin-like"/>
</dbReference>
<evidence type="ECO:0000256" key="9">
    <source>
        <dbReference type="ARBA" id="ARBA00022889"/>
    </source>
</evidence>
<keyword evidence="3 14" id="KW-0245">EGF-like domain</keyword>
<comment type="caution">
    <text evidence="14">Lacks conserved residue(s) required for the propagation of feature annotation.</text>
</comment>
<dbReference type="PANTHER" id="PTHR15036:SF51">
    <property type="entry name" value="NEUREXIN-1"/>
    <property type="match status" value="1"/>
</dbReference>
<evidence type="ECO:0000256" key="5">
    <source>
        <dbReference type="ARBA" id="ARBA00022723"/>
    </source>
</evidence>
<feature type="region of interest" description="Disordered" evidence="15">
    <location>
        <begin position="1383"/>
        <end position="1417"/>
    </location>
</feature>
<dbReference type="SUPFAM" id="SSF49899">
    <property type="entry name" value="Concanavalin A-like lectins/glucanases"/>
    <property type="match status" value="6"/>
</dbReference>
<keyword evidence="5" id="KW-0479">Metal-binding</keyword>
<evidence type="ECO:0000313" key="21">
    <source>
        <dbReference type="RefSeq" id="XP_026132739.1"/>
    </source>
</evidence>
<evidence type="ECO:0000256" key="15">
    <source>
        <dbReference type="SAM" id="MobiDB-lite"/>
    </source>
</evidence>
<dbReference type="CDD" id="cd00110">
    <property type="entry name" value="LamG"/>
    <property type="match status" value="6"/>
</dbReference>
<keyword evidence="7" id="KW-0677">Repeat</keyword>
<dbReference type="Gene3D" id="2.10.25.10">
    <property type="entry name" value="Laminin"/>
    <property type="match status" value="3"/>
</dbReference>
<dbReference type="InterPro" id="IPR013320">
    <property type="entry name" value="ConA-like_dom_sf"/>
</dbReference>
<dbReference type="FunFam" id="2.60.120.200:FF:000007">
    <property type="entry name" value="neurexin-1 isoform X1"/>
    <property type="match status" value="1"/>
</dbReference>
<feature type="domain" description="EGF-like" evidence="19">
    <location>
        <begin position="630"/>
        <end position="667"/>
    </location>
</feature>
<evidence type="ECO:0000256" key="4">
    <source>
        <dbReference type="ARBA" id="ARBA00022692"/>
    </source>
</evidence>
<dbReference type="PROSITE" id="PS50025">
    <property type="entry name" value="LAM_G_DOMAIN"/>
    <property type="match status" value="6"/>
</dbReference>
<keyword evidence="20" id="KW-1185">Reference proteome</keyword>
<keyword evidence="4 16" id="KW-0812">Transmembrane</keyword>
<dbReference type="Pfam" id="PF02210">
    <property type="entry name" value="Laminin_G_2"/>
    <property type="match status" value="6"/>
</dbReference>
<feature type="domain" description="EGF-like" evidence="19">
    <location>
        <begin position="198"/>
        <end position="236"/>
    </location>
</feature>
<keyword evidence="9" id="KW-0130">Cell adhesion</keyword>
<feature type="chain" id="PRO_5028400735" evidence="17">
    <location>
        <begin position="28"/>
        <end position="1417"/>
    </location>
</feature>
<evidence type="ECO:0000313" key="20">
    <source>
        <dbReference type="Proteomes" id="UP000515129"/>
    </source>
</evidence>
<evidence type="ECO:0000256" key="14">
    <source>
        <dbReference type="PROSITE-ProRule" id="PRU00076"/>
    </source>
</evidence>
<evidence type="ECO:0000256" key="6">
    <source>
        <dbReference type="ARBA" id="ARBA00022729"/>
    </source>
</evidence>
<dbReference type="Proteomes" id="UP000515129">
    <property type="component" value="Chromosome 12"/>
</dbReference>
<dbReference type="GO" id="GO:0007155">
    <property type="term" value="P:cell adhesion"/>
    <property type="evidence" value="ECO:0007669"/>
    <property type="project" value="UniProtKB-KW"/>
</dbReference>
<evidence type="ECO:0000256" key="8">
    <source>
        <dbReference type="ARBA" id="ARBA00022837"/>
    </source>
</evidence>
<keyword evidence="12" id="KW-1015">Disulfide bond</keyword>
<evidence type="ECO:0000256" key="12">
    <source>
        <dbReference type="ARBA" id="ARBA00023157"/>
    </source>
</evidence>
<keyword evidence="8" id="KW-0106">Calcium</keyword>
<feature type="domain" description="Laminin G" evidence="18">
    <location>
        <begin position="243"/>
        <end position="425"/>
    </location>
</feature>
<dbReference type="FunFam" id="2.60.120.200:FF:000001">
    <property type="entry name" value="neurexin-1 isoform X1"/>
    <property type="match status" value="1"/>
</dbReference>
<comment type="subcellular location">
    <subcellularLocation>
        <location evidence="1">Membrane</location>
        <topology evidence="1">Single-pass type I membrane protein</topology>
    </subcellularLocation>
</comment>
<dbReference type="SMART" id="SM00282">
    <property type="entry name" value="LamG"/>
    <property type="match status" value="6"/>
</dbReference>
<accession>A0A6P6QGM4</accession>
<dbReference type="SMART" id="SM00181">
    <property type="entry name" value="EGF"/>
    <property type="match status" value="3"/>
</dbReference>
<feature type="region of interest" description="Disordered" evidence="15">
    <location>
        <begin position="1243"/>
        <end position="1333"/>
    </location>
</feature>
<evidence type="ECO:0000256" key="3">
    <source>
        <dbReference type="ARBA" id="ARBA00022536"/>
    </source>
</evidence>
<dbReference type="Pfam" id="PF00008">
    <property type="entry name" value="EGF"/>
    <property type="match status" value="1"/>
</dbReference>
<dbReference type="GO" id="GO:0046872">
    <property type="term" value="F:metal ion binding"/>
    <property type="evidence" value="ECO:0007669"/>
    <property type="project" value="UniProtKB-KW"/>
</dbReference>
<feature type="transmembrane region" description="Helical" evidence="16">
    <location>
        <begin position="1343"/>
        <end position="1363"/>
    </location>
</feature>
<evidence type="ECO:0000256" key="10">
    <source>
        <dbReference type="ARBA" id="ARBA00022989"/>
    </source>
</evidence>
<comment type="function">
    <text evidence="13">Neuronal cell surface protein that may be involved in cell recognition and cell adhesion.</text>
</comment>
<keyword evidence="10 16" id="KW-1133">Transmembrane helix</keyword>
<dbReference type="FunFam" id="2.10.25.10:FF:000015">
    <property type="entry name" value="neurexin-1 isoform X1"/>
    <property type="match status" value="1"/>
</dbReference>
<evidence type="ECO:0000256" key="11">
    <source>
        <dbReference type="ARBA" id="ARBA00023136"/>
    </source>
</evidence>
<feature type="signal peptide" evidence="17">
    <location>
        <begin position="1"/>
        <end position="27"/>
    </location>
</feature>
<evidence type="ECO:0000256" key="16">
    <source>
        <dbReference type="SAM" id="Phobius"/>
    </source>
</evidence>
<proteinExistence type="inferred from homology"/>
<dbReference type="Gene3D" id="2.60.120.200">
    <property type="match status" value="6"/>
</dbReference>
<feature type="domain" description="EGF-like" evidence="19">
    <location>
        <begin position="1028"/>
        <end position="1065"/>
    </location>
</feature>
<keyword evidence="11 16" id="KW-0472">Membrane</keyword>
<dbReference type="PANTHER" id="PTHR15036">
    <property type="entry name" value="PIKACHURIN-LIKE PROTEIN"/>
    <property type="match status" value="1"/>
</dbReference>
<dbReference type="GO" id="GO:0016020">
    <property type="term" value="C:membrane"/>
    <property type="evidence" value="ECO:0007669"/>
    <property type="project" value="UniProtKB-SubCell"/>
</dbReference>
<evidence type="ECO:0000256" key="1">
    <source>
        <dbReference type="ARBA" id="ARBA00004479"/>
    </source>
</evidence>
<dbReference type="FunFam" id="2.60.120.200:FF:000014">
    <property type="entry name" value="neurexin-1 isoform X1"/>
    <property type="match status" value="1"/>
</dbReference>
<evidence type="ECO:0000259" key="18">
    <source>
        <dbReference type="PROSITE" id="PS50025"/>
    </source>
</evidence>
<dbReference type="InterPro" id="IPR050372">
    <property type="entry name" value="Neurexin-related_CASP"/>
</dbReference>
<evidence type="ECO:0000256" key="17">
    <source>
        <dbReference type="SAM" id="SignalP"/>
    </source>
</evidence>
<organism evidence="20 21">
    <name type="scientific">Carassius auratus</name>
    <name type="common">Goldfish</name>
    <dbReference type="NCBI Taxonomy" id="7957"/>
    <lineage>
        <taxon>Eukaryota</taxon>
        <taxon>Metazoa</taxon>
        <taxon>Chordata</taxon>
        <taxon>Craniata</taxon>
        <taxon>Vertebrata</taxon>
        <taxon>Euteleostomi</taxon>
        <taxon>Actinopterygii</taxon>
        <taxon>Neopterygii</taxon>
        <taxon>Teleostei</taxon>
        <taxon>Ostariophysi</taxon>
        <taxon>Cypriniformes</taxon>
        <taxon>Cyprinidae</taxon>
        <taxon>Cyprininae</taxon>
        <taxon>Carassius</taxon>
    </lineage>
</organism>
<dbReference type="CTD" id="565531"/>
<feature type="compositionally biased region" description="Low complexity" evidence="15">
    <location>
        <begin position="1247"/>
        <end position="1279"/>
    </location>
</feature>
<feature type="compositionally biased region" description="Polar residues" evidence="15">
    <location>
        <begin position="1280"/>
        <end position="1290"/>
    </location>
</feature>
<dbReference type="FunFam" id="2.60.120.200:FF:000003">
    <property type="entry name" value="neurexin-1 isoform X1"/>
    <property type="match status" value="1"/>
</dbReference>
<dbReference type="GO" id="GO:0002040">
    <property type="term" value="P:sprouting angiogenesis"/>
    <property type="evidence" value="ECO:0007669"/>
    <property type="project" value="UniProtKB-ARBA"/>
</dbReference>
<feature type="domain" description="Laminin G" evidence="18">
    <location>
        <begin position="672"/>
        <end position="836"/>
    </location>
</feature>
<feature type="domain" description="Laminin G" evidence="18">
    <location>
        <begin position="27"/>
        <end position="208"/>
    </location>
</feature>
<reference evidence="21" key="1">
    <citation type="submission" date="2025-08" db="UniProtKB">
        <authorList>
            <consortium name="RefSeq"/>
        </authorList>
    </citation>
    <scope>IDENTIFICATION</scope>
    <source>
        <strain evidence="21">Wakin</strain>
        <tissue evidence="21">Muscle</tissue>
    </source>
</reference>
<evidence type="ECO:0000259" key="19">
    <source>
        <dbReference type="PROSITE" id="PS50026"/>
    </source>
</evidence>
<gene>
    <name evidence="21" type="primary">nrxn1a</name>
</gene>
<dbReference type="RefSeq" id="XP_026132739.1">
    <property type="nucleotide sequence ID" value="XM_026276954.1"/>
</dbReference>
<dbReference type="SMART" id="SM00294">
    <property type="entry name" value="4.1m"/>
    <property type="match status" value="1"/>
</dbReference>
<evidence type="ECO:0000256" key="7">
    <source>
        <dbReference type="ARBA" id="ARBA00022737"/>
    </source>
</evidence>
<feature type="domain" description="Laminin G" evidence="18">
    <location>
        <begin position="1069"/>
        <end position="1240"/>
    </location>
</feature>